<sequence length="571" mass="66018">MINRLDRFVYLKGRQIKAEYRDQIVEAYQGNPFIEALPCRLSQDQLFQMLYSVPRFTGDINRLNSEERVELVQQIKPSYWQPLSTHFERYRNLYNMIKIGYQSRNPLTPIYQRQMAIGLDRILAAGTDEFGRNLAGNLQTAQQMADIGLSGMGKSKSYERILSLFPQVIHHSEYHREPFPCKQVVWLHIECPSNKSVGALCRNFYWAVDKLLGTTYYEDLAEKDGRAEVLAKRMSKVAGQISLGVLVIDEIQRINRGYSGGDEKMIDFITELTNSIGIPIVLIGTFKALYLFKSSLANTRRGIPDGYAENITDRMRDDWEWELFLKGMWDLQYTNKFTALTPDLKAAMYFHSLGIPDFAVKLFMHVQCRAILYEDEEEITVNLIEEVANKTFRLVQPIFQRIRGGEEIDPAEYEDLKPDWISFKEYLMEAQHRITIDGNLSEEHKLILLQHNRRILIDQLTVFAMKMGCSGDVALTYAEKIEVQNRDAGNDIELLYLEIAKLVFENKSNVSKETEEVEEKTKQKKKPTKIKNPDLDESDIRFIVSQGNLNNMTIDEALRDSGLVGEYDEFV</sequence>
<gene>
    <name evidence="3" type="ORF">E6C60_3667</name>
</gene>
<dbReference type="InterPro" id="IPR049945">
    <property type="entry name" value="AAA_22"/>
</dbReference>
<accession>A0A4P8XQ06</accession>
<dbReference type="AlphaFoldDB" id="A0A4P8XQ06"/>
<protein>
    <recommendedName>
        <fullName evidence="2">ORC1/DEAH AAA+ ATPase domain-containing protein</fullName>
    </recommendedName>
</protein>
<reference evidence="3 4" key="1">
    <citation type="submission" date="2019-05" db="EMBL/GenBank/DDBJ databases">
        <authorList>
            <person name="Chen C."/>
        </authorList>
    </citation>
    <scope>NUCLEOTIDE SEQUENCE [LARGE SCALE GENOMIC DNA]</scope>
    <source>
        <strain evidence="3 4">HB172198</strain>
    </source>
</reference>
<evidence type="ECO:0000259" key="2">
    <source>
        <dbReference type="Pfam" id="PF13401"/>
    </source>
</evidence>
<organism evidence="3 4">
    <name type="scientific">Paenibacillus algicola</name>
    <dbReference type="NCBI Taxonomy" id="2565926"/>
    <lineage>
        <taxon>Bacteria</taxon>
        <taxon>Bacillati</taxon>
        <taxon>Bacillota</taxon>
        <taxon>Bacilli</taxon>
        <taxon>Bacillales</taxon>
        <taxon>Paenibacillaceae</taxon>
        <taxon>Paenibacillus</taxon>
    </lineage>
</organism>
<feature type="domain" description="ORC1/DEAH AAA+ ATPase" evidence="2">
    <location>
        <begin position="147"/>
        <end position="285"/>
    </location>
</feature>
<dbReference type="EMBL" id="CP040396">
    <property type="protein sequence ID" value="QCT04375.1"/>
    <property type="molecule type" value="Genomic_DNA"/>
</dbReference>
<dbReference type="GO" id="GO:0016887">
    <property type="term" value="F:ATP hydrolysis activity"/>
    <property type="evidence" value="ECO:0007669"/>
    <property type="project" value="InterPro"/>
</dbReference>
<keyword evidence="4" id="KW-1185">Reference proteome</keyword>
<dbReference type="Proteomes" id="UP000300879">
    <property type="component" value="Chromosome"/>
</dbReference>
<name>A0A4P8XQ06_9BACL</name>
<evidence type="ECO:0000313" key="4">
    <source>
        <dbReference type="Proteomes" id="UP000300879"/>
    </source>
</evidence>
<dbReference type="KEGG" id="palo:E6C60_3667"/>
<dbReference type="Pfam" id="PF13401">
    <property type="entry name" value="AAA_22"/>
    <property type="match status" value="1"/>
</dbReference>
<feature type="region of interest" description="Disordered" evidence="1">
    <location>
        <begin position="512"/>
        <end position="533"/>
    </location>
</feature>
<dbReference type="OrthoDB" id="5593847at2"/>
<proteinExistence type="predicted"/>
<evidence type="ECO:0000313" key="3">
    <source>
        <dbReference type="EMBL" id="QCT04375.1"/>
    </source>
</evidence>
<dbReference type="RefSeq" id="WP_138227094.1">
    <property type="nucleotide sequence ID" value="NZ_CP040396.1"/>
</dbReference>
<evidence type="ECO:0000256" key="1">
    <source>
        <dbReference type="SAM" id="MobiDB-lite"/>
    </source>
</evidence>